<evidence type="ECO:0000313" key="2">
    <source>
        <dbReference type="EMBL" id="KAK8040276.1"/>
    </source>
</evidence>
<evidence type="ECO:0000256" key="1">
    <source>
        <dbReference type="SAM" id="SignalP"/>
    </source>
</evidence>
<comment type="caution">
    <text evidence="2">The sequence shown here is derived from an EMBL/GenBank/DDBJ whole genome shotgun (WGS) entry which is preliminary data.</text>
</comment>
<dbReference type="PANTHER" id="PTHR28250">
    <property type="entry name" value="CYTOCHROME B PRE-MRNA-PROCESSING PROTEIN 6"/>
    <property type="match status" value="1"/>
</dbReference>
<name>A0ABR1T123_9PEZI</name>
<sequence>MAKSAVALFALTLYLLQSARNHILRALNKWPQDAIRPQVQFQDVLRKRFESKSASGALSDEEELKQANALYSLIDNRYKKKYPITGTLLQPKSNPTYFTDLVRELQEAPTRSWLDRFIIRVKGVVRLK</sequence>
<dbReference type="InterPro" id="IPR037653">
    <property type="entry name" value="Cbp6"/>
</dbReference>
<feature type="chain" id="PRO_5045752047" evidence="1">
    <location>
        <begin position="22"/>
        <end position="128"/>
    </location>
</feature>
<dbReference type="Proteomes" id="UP001396898">
    <property type="component" value="Unassembled WGS sequence"/>
</dbReference>
<dbReference type="Pfam" id="PF20180">
    <property type="entry name" value="UQCC2_CBP6"/>
    <property type="match status" value="1"/>
</dbReference>
<organism evidence="2 3">
    <name type="scientific">Apiospora marii</name>
    <dbReference type="NCBI Taxonomy" id="335849"/>
    <lineage>
        <taxon>Eukaryota</taxon>
        <taxon>Fungi</taxon>
        <taxon>Dikarya</taxon>
        <taxon>Ascomycota</taxon>
        <taxon>Pezizomycotina</taxon>
        <taxon>Sordariomycetes</taxon>
        <taxon>Xylariomycetidae</taxon>
        <taxon>Amphisphaeriales</taxon>
        <taxon>Apiosporaceae</taxon>
        <taxon>Apiospora</taxon>
    </lineage>
</organism>
<keyword evidence="3" id="KW-1185">Reference proteome</keyword>
<keyword evidence="1" id="KW-0732">Signal</keyword>
<dbReference type="EMBL" id="JAQQWI010000001">
    <property type="protein sequence ID" value="KAK8040276.1"/>
    <property type="molecule type" value="Genomic_DNA"/>
</dbReference>
<gene>
    <name evidence="2" type="ORF">PG991_000064</name>
</gene>
<feature type="signal peptide" evidence="1">
    <location>
        <begin position="1"/>
        <end position="21"/>
    </location>
</feature>
<evidence type="ECO:0000313" key="3">
    <source>
        <dbReference type="Proteomes" id="UP001396898"/>
    </source>
</evidence>
<reference evidence="2 3" key="1">
    <citation type="submission" date="2023-01" db="EMBL/GenBank/DDBJ databases">
        <title>Analysis of 21 Apiospora genomes using comparative genomics revels a genus with tremendous synthesis potential of carbohydrate active enzymes and secondary metabolites.</title>
        <authorList>
            <person name="Sorensen T."/>
        </authorList>
    </citation>
    <scope>NUCLEOTIDE SEQUENCE [LARGE SCALE GENOMIC DNA]</scope>
    <source>
        <strain evidence="2 3">CBS 20057</strain>
    </source>
</reference>
<protein>
    <submittedName>
        <fullName evidence="2">Uncharacterized protein</fullName>
    </submittedName>
</protein>
<accession>A0ABR1T123</accession>
<proteinExistence type="predicted"/>
<dbReference type="PANTHER" id="PTHR28250:SF1">
    <property type="entry name" value="CYTOCHROME B PRE-MRNA-PROCESSING PROTEIN 6"/>
    <property type="match status" value="1"/>
</dbReference>